<sequence>MLSGFDNHALNKTDLKQRQPLKRLMAVSELFRLSKIGEKVARVEYPTIQYSEPVFMQRFEKDNGETYR</sequence>
<evidence type="ECO:0000313" key="1">
    <source>
        <dbReference type="EMBL" id="MCD8473021.1"/>
    </source>
</evidence>
<dbReference type="GeneID" id="93922812"/>
<protein>
    <submittedName>
        <fullName evidence="1">Uncharacterized protein</fullName>
    </submittedName>
</protein>
<dbReference type="Proteomes" id="UP001430701">
    <property type="component" value="Unassembled WGS sequence"/>
</dbReference>
<dbReference type="EMBL" id="JAJPPU010000002">
    <property type="protein sequence ID" value="MCD8473021.1"/>
    <property type="molecule type" value="Genomic_DNA"/>
</dbReference>
<keyword evidence="2" id="KW-1185">Reference proteome</keyword>
<name>A0ABS8TSF0_9GAMM</name>
<gene>
    <name evidence="1" type="ORF">LPH55_05980</name>
</gene>
<accession>A0ABS8TSF0</accession>
<organism evidence="1 2">
    <name type="scientific">Xylella taiwanensis</name>
    <dbReference type="NCBI Taxonomy" id="1444770"/>
    <lineage>
        <taxon>Bacteria</taxon>
        <taxon>Pseudomonadati</taxon>
        <taxon>Pseudomonadota</taxon>
        <taxon>Gammaproteobacteria</taxon>
        <taxon>Lysobacterales</taxon>
        <taxon>Lysobacteraceae</taxon>
        <taxon>Xylella</taxon>
    </lineage>
</organism>
<dbReference type="RefSeq" id="WP_069636211.1">
    <property type="nucleotide sequence ID" value="NZ_CP053627.1"/>
</dbReference>
<reference evidence="1" key="1">
    <citation type="submission" date="2021-11" db="EMBL/GenBank/DDBJ databases">
        <title>Genome sequence of Xylella taiwanensis PLS432.</title>
        <authorList>
            <person name="Weng L.-W."/>
            <person name="Su C.-C."/>
            <person name="Tsai C.-W."/>
            <person name="Kuo C.-H."/>
        </authorList>
    </citation>
    <scope>NUCLEOTIDE SEQUENCE</scope>
    <source>
        <strain evidence="1">PLS432</strain>
    </source>
</reference>
<proteinExistence type="predicted"/>
<evidence type="ECO:0000313" key="2">
    <source>
        <dbReference type="Proteomes" id="UP001430701"/>
    </source>
</evidence>
<comment type="caution">
    <text evidence="1">The sequence shown here is derived from an EMBL/GenBank/DDBJ whole genome shotgun (WGS) entry which is preliminary data.</text>
</comment>